<dbReference type="Pfam" id="PF00078">
    <property type="entry name" value="RVT_1"/>
    <property type="match status" value="1"/>
</dbReference>
<dbReference type="GO" id="GO:0003676">
    <property type="term" value="F:nucleic acid binding"/>
    <property type="evidence" value="ECO:0007669"/>
    <property type="project" value="InterPro"/>
</dbReference>
<name>A0A5S6RCH4_ORYSJ</name>
<accession>A0A5S6RCH4</accession>
<reference evidence="12" key="4">
    <citation type="journal article" date="2008" name="Nucleic Acids Res.">
        <title>The rice annotation project database (RAP-DB): 2008 update.</title>
        <authorList>
            <consortium name="The rice annotation project (RAP)"/>
        </authorList>
    </citation>
    <scope>GENOME REANNOTATION</scope>
    <source>
        <strain evidence="12">cv. Nipponbare</strain>
    </source>
</reference>
<evidence type="ECO:0000313" key="11">
    <source>
        <dbReference type="EMBL" id="AAM47286.1"/>
    </source>
</evidence>
<evidence type="ECO:0000256" key="2">
    <source>
        <dbReference type="ARBA" id="ARBA00022679"/>
    </source>
</evidence>
<feature type="domain" description="Integrase catalytic" evidence="9">
    <location>
        <begin position="595"/>
        <end position="718"/>
    </location>
</feature>
<keyword evidence="3" id="KW-0548">Nucleotidyltransferase</keyword>
<dbReference type="Gene3D" id="3.30.420.10">
    <property type="entry name" value="Ribonuclease H-like superfamily/Ribonuclease H"/>
    <property type="match status" value="1"/>
</dbReference>
<evidence type="ECO:0000256" key="6">
    <source>
        <dbReference type="ARBA" id="ARBA00022801"/>
    </source>
</evidence>
<dbReference type="GO" id="GO:0015074">
    <property type="term" value="P:DNA integration"/>
    <property type="evidence" value="ECO:0007669"/>
    <property type="project" value="InterPro"/>
</dbReference>
<protein>
    <submittedName>
        <fullName evidence="10">Polyprotein</fullName>
    </submittedName>
</protein>
<dbReference type="SUPFAM" id="SSF53098">
    <property type="entry name" value="Ribonuclease H-like"/>
    <property type="match status" value="1"/>
</dbReference>
<dbReference type="GO" id="GO:0004519">
    <property type="term" value="F:endonuclease activity"/>
    <property type="evidence" value="ECO:0007669"/>
    <property type="project" value="UniProtKB-KW"/>
</dbReference>
<reference evidence="12" key="3">
    <citation type="journal article" date="2005" name="Nature">
        <title>The map-based sequence of the rice genome.</title>
        <authorList>
            <consortium name="International rice genome sequencing project (IRGSP)"/>
            <person name="Matsumoto T."/>
            <person name="Wu J."/>
            <person name="Kanamori H."/>
            <person name="Katayose Y."/>
            <person name="Fujisawa M."/>
            <person name="Namiki N."/>
            <person name="Mizuno H."/>
            <person name="Yamamoto K."/>
            <person name="Antonio B.A."/>
            <person name="Baba T."/>
            <person name="Sakata K."/>
            <person name="Nagamura Y."/>
            <person name="Aoki H."/>
            <person name="Arikawa K."/>
            <person name="Arita K."/>
            <person name="Bito T."/>
            <person name="Chiden Y."/>
            <person name="Fujitsuka N."/>
            <person name="Fukunaka R."/>
            <person name="Hamada M."/>
            <person name="Harada C."/>
            <person name="Hayashi A."/>
            <person name="Hijishita S."/>
            <person name="Honda M."/>
            <person name="Hosokawa S."/>
            <person name="Ichikawa Y."/>
            <person name="Idonuma A."/>
            <person name="Iijima M."/>
            <person name="Ikeda M."/>
            <person name="Ikeno M."/>
            <person name="Ito K."/>
            <person name="Ito S."/>
            <person name="Ito T."/>
            <person name="Ito Y."/>
            <person name="Ito Y."/>
            <person name="Iwabuchi A."/>
            <person name="Kamiya K."/>
            <person name="Karasawa W."/>
            <person name="Kurita K."/>
            <person name="Katagiri S."/>
            <person name="Kikuta A."/>
            <person name="Kobayashi H."/>
            <person name="Kobayashi N."/>
            <person name="Machita K."/>
            <person name="Maehara T."/>
            <person name="Masukawa M."/>
            <person name="Mizubayashi T."/>
            <person name="Mukai Y."/>
            <person name="Nagasaki H."/>
            <person name="Nagata Y."/>
            <person name="Naito S."/>
            <person name="Nakashima M."/>
            <person name="Nakama Y."/>
            <person name="Nakamichi Y."/>
            <person name="Nakamura M."/>
            <person name="Meguro A."/>
            <person name="Negishi M."/>
            <person name="Ohta I."/>
            <person name="Ohta T."/>
            <person name="Okamoto M."/>
            <person name="Ono N."/>
            <person name="Saji S."/>
            <person name="Sakaguchi M."/>
            <person name="Sakai K."/>
            <person name="Shibata M."/>
            <person name="Shimokawa T."/>
            <person name="Song J."/>
            <person name="Takazaki Y."/>
            <person name="Terasawa K."/>
            <person name="Tsugane M."/>
            <person name="Tsuji K."/>
            <person name="Ueda S."/>
            <person name="Waki K."/>
            <person name="Yamagata H."/>
            <person name="Yamamoto M."/>
            <person name="Yamamoto S."/>
            <person name="Yamane H."/>
            <person name="Yoshiki S."/>
            <person name="Yoshihara R."/>
            <person name="Yukawa K."/>
            <person name="Zhong H."/>
            <person name="Yano M."/>
            <person name="Yuan Q."/>
            <person name="Ouyang S."/>
            <person name="Liu J."/>
            <person name="Jones K.M."/>
            <person name="Gansberger K."/>
            <person name="Moffat K."/>
            <person name="Hill J."/>
            <person name="Bera J."/>
            <person name="Fadrosh D."/>
            <person name="Jin S."/>
            <person name="Johri S."/>
            <person name="Kim M."/>
            <person name="Overton L."/>
            <person name="Reardon M."/>
            <person name="Tsitrin T."/>
            <person name="Vuong H."/>
            <person name="Weaver B."/>
            <person name="Ciecko A."/>
            <person name="Tallon L."/>
            <person name="Jackson J."/>
            <person name="Pai G."/>
            <person name="Aken S.V."/>
            <person name="Utterback T."/>
            <person name="Reidmuller S."/>
            <person name="Feldblyum T."/>
            <person name="Hsiao J."/>
            <person name="Zismann V."/>
            <person name="Iobst S."/>
            <person name="de Vazeille A.R."/>
            <person name="Buell C.R."/>
            <person name="Ying K."/>
            <person name="Li Y."/>
            <person name="Lu T."/>
            <person name="Huang Y."/>
            <person name="Zhao Q."/>
            <person name="Feng Q."/>
            <person name="Zhang L."/>
            <person name="Zhu J."/>
            <person name="Weng Q."/>
            <person name="Mu J."/>
            <person name="Lu Y."/>
            <person name="Fan D."/>
            <person name="Liu Y."/>
            <person name="Guan J."/>
            <person name="Zhang Y."/>
            <person name="Yu S."/>
            <person name="Liu X."/>
            <person name="Zhang Y."/>
            <person name="Hong G."/>
            <person name="Han B."/>
            <person name="Choisne N."/>
            <person name="Demange N."/>
            <person name="Orjeda G."/>
            <person name="Samain S."/>
            <person name="Cattolico L."/>
            <person name="Pelletier E."/>
            <person name="Couloux A."/>
            <person name="Segurens B."/>
            <person name="Wincker P."/>
            <person name="D'Hont A."/>
            <person name="Scarpelli C."/>
            <person name="Weissenbach J."/>
            <person name="Salanoubat M."/>
            <person name="Quetier F."/>
            <person name="Yu Y."/>
            <person name="Kim H.R."/>
            <person name="Rambo T."/>
            <person name="Currie J."/>
            <person name="Collura K."/>
            <person name="Luo M."/>
            <person name="Yang T."/>
            <person name="Ammiraju J.S.S."/>
            <person name="Engler F."/>
            <person name="Soderlund C."/>
            <person name="Wing R.A."/>
            <person name="Palmer L.E."/>
            <person name="de la Bastide M."/>
            <person name="Spiegel L."/>
            <person name="Nascimento L."/>
            <person name="Zutavern T."/>
            <person name="O'Shaughnessy A."/>
            <person name="Dike S."/>
            <person name="Dedhia N."/>
            <person name="Preston R."/>
            <person name="Balija V."/>
            <person name="McCombie W.R."/>
            <person name="Chow T."/>
            <person name="Chen H."/>
            <person name="Chung M."/>
            <person name="Chen C."/>
            <person name="Shaw J."/>
            <person name="Wu H."/>
            <person name="Hsiao K."/>
            <person name="Chao Y."/>
            <person name="Chu M."/>
            <person name="Cheng C."/>
            <person name="Hour A."/>
            <person name="Lee P."/>
            <person name="Lin S."/>
            <person name="Lin Y."/>
            <person name="Liou J."/>
            <person name="Liu S."/>
            <person name="Hsing Y."/>
            <person name="Raghuvanshi S."/>
            <person name="Mohanty A."/>
            <person name="Bharti A.K."/>
            <person name="Gaur A."/>
            <person name="Gupta V."/>
            <person name="Kumar D."/>
            <person name="Ravi V."/>
            <person name="Vij S."/>
            <person name="Kapur A."/>
            <person name="Khurana P."/>
            <person name="Khurana P."/>
            <person name="Khurana J.P."/>
            <person name="Tyagi A.K."/>
            <person name="Gaikwad K."/>
            <person name="Singh A."/>
            <person name="Dalal V."/>
            <person name="Srivastava S."/>
            <person name="Dixit A."/>
            <person name="Pal A.K."/>
            <person name="Ghazi I.A."/>
            <person name="Yadav M."/>
            <person name="Pandit A."/>
            <person name="Bhargava A."/>
            <person name="Sureshbabu K."/>
            <person name="Batra K."/>
            <person name="Sharma T.R."/>
            <person name="Mohapatra T."/>
            <person name="Singh N.K."/>
            <person name="Messing J."/>
            <person name="Nelson A.B."/>
            <person name="Fuks G."/>
            <person name="Kavchok S."/>
            <person name="Keizer G."/>
            <person name="Linton E."/>
            <person name="Llaca V."/>
            <person name="Song R."/>
            <person name="Tanyolac B."/>
            <person name="Young S."/>
            <person name="Ho-Il K."/>
            <person name="Hahn J.H."/>
            <person name="Sangsakoo G."/>
            <person name="Vanavichit A."/>
            <person name="de Mattos Luiz.A.T."/>
            <person name="Zimmer P.D."/>
            <person name="Malone G."/>
            <person name="Dellagostin O."/>
            <person name="de Oliveira A.C."/>
            <person name="Bevan M."/>
            <person name="Bancroft I."/>
            <person name="Minx P."/>
            <person name="Cordum H."/>
            <person name="Wilson R."/>
            <person name="Cheng Z."/>
            <person name="Jin W."/>
            <person name="Jiang J."/>
            <person name="Leong S.A."/>
            <person name="Iwama H."/>
            <person name="Gojobori T."/>
            <person name="Itoh T."/>
            <person name="Niimura Y."/>
            <person name="Fujii Y."/>
            <person name="Habara T."/>
            <person name="Sakai H."/>
            <person name="Sato Y."/>
            <person name="Wilson G."/>
            <person name="Kumar K."/>
            <person name="McCouch S."/>
            <person name="Juretic N."/>
            <person name="Hoen D."/>
            <person name="Wright S."/>
            <person name="Bruskiewich R."/>
            <person name="Bureau T."/>
            <person name="Miyao A."/>
            <person name="Hirochika H."/>
            <person name="Nishikawa T."/>
            <person name="Kadowaki K."/>
            <person name="Sugiura M."/>
            <person name="Burr B."/>
            <person name="Sasaki T."/>
        </authorList>
    </citation>
    <scope>NUCLEOTIDE SEQUENCE [LARGE SCALE GENOMIC DNA]</scope>
    <source>
        <strain evidence="12">cv. Nipponbare</strain>
    </source>
</reference>
<keyword evidence="5" id="KW-0255">Endonuclease</keyword>
<evidence type="ECO:0000256" key="1">
    <source>
        <dbReference type="ARBA" id="ARBA00022670"/>
    </source>
</evidence>
<dbReference type="PROSITE" id="PS50994">
    <property type="entry name" value="INTEGRASE"/>
    <property type="match status" value="1"/>
</dbReference>
<evidence type="ECO:0000256" key="5">
    <source>
        <dbReference type="ARBA" id="ARBA00022759"/>
    </source>
</evidence>
<evidence type="ECO:0000259" key="9">
    <source>
        <dbReference type="PROSITE" id="PS50994"/>
    </source>
</evidence>
<dbReference type="GO" id="GO:0006508">
    <property type="term" value="P:proteolysis"/>
    <property type="evidence" value="ECO:0007669"/>
    <property type="project" value="UniProtKB-KW"/>
</dbReference>
<dbReference type="InterPro" id="IPR000477">
    <property type="entry name" value="RT_dom"/>
</dbReference>
<evidence type="ECO:0000313" key="12">
    <source>
        <dbReference type="Proteomes" id="UP000000763"/>
    </source>
</evidence>
<dbReference type="GO" id="GO:0003964">
    <property type="term" value="F:RNA-directed DNA polymerase activity"/>
    <property type="evidence" value="ECO:0007669"/>
    <property type="project" value="UniProtKB-KW"/>
</dbReference>
<dbReference type="InterPro" id="IPR050951">
    <property type="entry name" value="Retrovirus_Pol_polyprotein"/>
</dbReference>
<dbReference type="Pfam" id="PF17919">
    <property type="entry name" value="RT_RNaseH_2"/>
    <property type="match status" value="1"/>
</dbReference>
<keyword evidence="7" id="KW-0695">RNA-directed DNA polymerase</keyword>
<dbReference type="SUPFAM" id="SSF56672">
    <property type="entry name" value="DNA/RNA polymerases"/>
    <property type="match status" value="1"/>
</dbReference>
<dbReference type="EMBL" id="AC091238">
    <property type="protein sequence ID" value="AAK70635.1"/>
    <property type="molecule type" value="Genomic_DNA"/>
</dbReference>
<keyword evidence="6" id="KW-0378">Hydrolase</keyword>
<dbReference type="AlphaFoldDB" id="A0A5S6RCH4"/>
<dbReference type="Proteomes" id="UP000000763">
    <property type="component" value="Chromosome 10"/>
</dbReference>
<dbReference type="Pfam" id="PF24626">
    <property type="entry name" value="SH3_Tf2-1"/>
    <property type="match status" value="1"/>
</dbReference>
<dbReference type="InterPro" id="IPR012337">
    <property type="entry name" value="RNaseH-like_sf"/>
</dbReference>
<dbReference type="Gene3D" id="3.30.70.270">
    <property type="match status" value="2"/>
</dbReference>
<dbReference type="FunFam" id="3.30.70.270:FF:000020">
    <property type="entry name" value="Transposon Tf2-6 polyprotein-like Protein"/>
    <property type="match status" value="1"/>
</dbReference>
<dbReference type="Gene3D" id="3.10.10.10">
    <property type="entry name" value="HIV Type 1 Reverse Transcriptase, subunit A, domain 1"/>
    <property type="match status" value="1"/>
</dbReference>
<reference evidence="11" key="2">
    <citation type="submission" date="2002-06" db="EMBL/GenBank/DDBJ databases">
        <title>Rice Genomic Sequence.</title>
        <authorList>
            <person name="Wing R.A."/>
            <person name="Yu Y."/>
            <person name="Yang T.J."/>
            <person name="Nah G."/>
            <person name="Soderlund C."/>
            <person name="Chen M."/>
            <person name="Kim H.-R."/>
            <person name="Rambo T."/>
            <person name="Saski C."/>
            <person name="Henry D."/>
            <person name="Oates R."/>
            <person name="Simmons J."/>
        </authorList>
    </citation>
    <scope>NUCLEOTIDE SEQUENCE</scope>
</reference>
<keyword evidence="2" id="KW-0808">Transferase</keyword>
<evidence type="ECO:0000256" key="8">
    <source>
        <dbReference type="ARBA" id="ARBA00023268"/>
    </source>
</evidence>
<dbReference type="InterPro" id="IPR005162">
    <property type="entry name" value="Retrotrans_gag_dom"/>
</dbReference>
<dbReference type="InterPro" id="IPR001584">
    <property type="entry name" value="Integrase_cat-core"/>
</dbReference>
<gene>
    <name evidence="11" type="ORF">OSJNAb0022I16.5</name>
    <name evidence="10" type="ORF">OSJNBb0022I16.13</name>
</gene>
<dbReference type="InterPro" id="IPR041577">
    <property type="entry name" value="RT_RNaseH_2"/>
</dbReference>
<evidence type="ECO:0000256" key="4">
    <source>
        <dbReference type="ARBA" id="ARBA00022722"/>
    </source>
</evidence>
<dbReference type="CDD" id="cd01647">
    <property type="entry name" value="RT_LTR"/>
    <property type="match status" value="1"/>
</dbReference>
<keyword evidence="8" id="KW-0511">Multifunctional enzyme</keyword>
<dbReference type="EMBL" id="AC122146">
    <property type="protein sequence ID" value="AAM47286.1"/>
    <property type="molecule type" value="Genomic_DNA"/>
</dbReference>
<dbReference type="FunFam" id="3.10.10.10:FF:000007">
    <property type="entry name" value="Retrovirus-related Pol polyprotein from transposon 17.6-like Protein"/>
    <property type="match status" value="1"/>
</dbReference>
<organism evidence="10 12">
    <name type="scientific">Oryza sativa subsp. japonica</name>
    <name type="common">Rice</name>
    <dbReference type="NCBI Taxonomy" id="39947"/>
    <lineage>
        <taxon>Eukaryota</taxon>
        <taxon>Viridiplantae</taxon>
        <taxon>Streptophyta</taxon>
        <taxon>Embryophyta</taxon>
        <taxon>Tracheophyta</taxon>
        <taxon>Spermatophyta</taxon>
        <taxon>Magnoliopsida</taxon>
        <taxon>Liliopsida</taxon>
        <taxon>Poales</taxon>
        <taxon>Poaceae</taxon>
        <taxon>BOP clade</taxon>
        <taxon>Oryzoideae</taxon>
        <taxon>Oryzeae</taxon>
        <taxon>Oryzinae</taxon>
        <taxon>Oryza</taxon>
        <taxon>Oryza sativa</taxon>
    </lineage>
</organism>
<keyword evidence="4" id="KW-0540">Nuclease</keyword>
<reference evidence="10" key="1">
    <citation type="submission" date="2002-02" db="EMBL/GenBank/DDBJ databases">
        <title>Rice Genomic Sequence.</title>
        <authorList>
            <person name="Wing R.A."/>
            <person name="Frisch D."/>
            <person name="Presting G."/>
            <person name="Wood T."/>
            <person name="Yu Y."/>
            <person name="Soderlund C."/>
            <person name="Kim H.-R."/>
            <person name="Rambo T."/>
            <person name="Henry D."/>
            <person name="Simmons J."/>
            <person name="Wilson R."/>
            <person name="Minx P."/>
            <person name="Du H."/>
        </authorList>
    </citation>
    <scope>NUCLEOTIDE SEQUENCE</scope>
</reference>
<dbReference type="PANTHER" id="PTHR37984">
    <property type="entry name" value="PROTEIN CBG26694"/>
    <property type="match status" value="1"/>
</dbReference>
<dbReference type="InterPro" id="IPR036397">
    <property type="entry name" value="RNaseH_sf"/>
</dbReference>
<dbReference type="InterPro" id="IPR043128">
    <property type="entry name" value="Rev_trsase/Diguanyl_cyclase"/>
</dbReference>
<dbReference type="Pfam" id="PF03732">
    <property type="entry name" value="Retrotrans_gag"/>
    <property type="match status" value="1"/>
</dbReference>
<proteinExistence type="predicted"/>
<evidence type="ECO:0000256" key="3">
    <source>
        <dbReference type="ARBA" id="ARBA00022695"/>
    </source>
</evidence>
<dbReference type="InterPro" id="IPR043502">
    <property type="entry name" value="DNA/RNA_pol_sf"/>
</dbReference>
<dbReference type="PANTHER" id="PTHR37984:SF5">
    <property type="entry name" value="PROTEIN NYNRIN-LIKE"/>
    <property type="match status" value="1"/>
</dbReference>
<dbReference type="GO" id="GO:0008233">
    <property type="term" value="F:peptidase activity"/>
    <property type="evidence" value="ECO:0007669"/>
    <property type="project" value="UniProtKB-KW"/>
</dbReference>
<sequence length="869" mass="98641">MVDGIVARVMNLENKQSTSSTMATPPSGGHRVEECYQGVASGANLVQEPTLVEGKPSLHATAITFELGECSERGVGGSLNSSCFGGSRLPKITDFAKFDGDNPKLWKTNSEKYFSMYQVPYETWSSFATLHFIGNAALWLQTYEELHCVENWSELSVAVHSKFGKDRYQQHLEELENHNQMGGVEEYHRLKTEIKATIKLHKPRSIDAAFSLAKTQEELLGELGFLKAFSKQSFREGYKSFNKAPFQGKGILGASPEENKKIEEKPKWEESALPPFSFLLSDEFASQEELIQEFQSIFQEPKKLPPHRDFDHGIPLVPNARPVTTKPYRALNNINVKNKYPMPVVNELLDELSGSKWFTKLDLRSGYHQIRLIENDEYKTAFRTHQGLYEFKVMPFGLTNASATFQQLMNRFFADMIKKFYQGHIIGVDSVATDPAKIKAVQEWSVLKTLKQLRGFLELAGYYRKFIQHYGVLAKTLIHLLKKDVAFKWSGIEQQAFDLIKQRLVQAPILSMLDFSKEFIVETDASREGIETVLMQGGHPLAFMCKALSPRSQAMSIYQKESVVLEVTLVYMQLTKELRIFLLGQAKAEHCKTPRLLQPLPVPLHAWHTISMDFVEGLPKSDGYDTVLAVVDKFTKFAKFIPLTHPFTALLVAKAFIHNIYDVFGMPQVIISNRDRVFTSALWQELFRLADVKLNMSSSYHPQTDGFGYRIEHTSMRYSTNNFLEMTMARRSCQKLSFRFFGPYKALAHVGAVAYHLELPEGSLIHLVVHASLLKKALKPNTPESADLPLNCFDDSTVVQPEAILRRQLIKRGKAVVHYEWCNMDWSSCYSGDMGEPTTAETRSYQTNYLSPLPPLLALFLPLATLKSR</sequence>
<evidence type="ECO:0000256" key="7">
    <source>
        <dbReference type="ARBA" id="ARBA00022918"/>
    </source>
</evidence>
<evidence type="ECO:0000313" key="10">
    <source>
        <dbReference type="EMBL" id="AAK70635.1"/>
    </source>
</evidence>
<dbReference type="InterPro" id="IPR056924">
    <property type="entry name" value="SH3_Tf2-1"/>
</dbReference>
<keyword evidence="1" id="KW-0645">Protease</keyword>